<sequence length="265" mass="27958">MDSMLNVFLKITRQKLLGIGFITAITLLVAGCGGDEPEDAEVDDTATEEVTENPAEDETEETTDEAAEESEDNASDAAEDETDTDASTDESNDEESEDTSGSGSSGDVTEPGATLTIGDSAVLEHPVNDTEDEYALLGATVTDIEEANPADLDILDMEDELAGLVPYYLHITVTGVDEGSSELAGTVLSNPFNGAVDGQQGPAQNLNIIGNFEACNVESLDSEWNADATQDICVISLVPEGSTVNSVIYSPSDSSYDENPVIWEE</sequence>
<dbReference type="EMBL" id="JBHUOQ010000001">
    <property type="protein sequence ID" value="MFD2829025.1"/>
    <property type="molecule type" value="Genomic_DNA"/>
</dbReference>
<evidence type="ECO:0000256" key="1">
    <source>
        <dbReference type="SAM" id="MobiDB-lite"/>
    </source>
</evidence>
<comment type="caution">
    <text evidence="2">The sequence shown here is derived from an EMBL/GenBank/DDBJ whole genome shotgun (WGS) entry which is preliminary data.</text>
</comment>
<evidence type="ECO:0000313" key="3">
    <source>
        <dbReference type="Proteomes" id="UP001597519"/>
    </source>
</evidence>
<dbReference type="RefSeq" id="WP_377770657.1">
    <property type="nucleotide sequence ID" value="NZ_JBHUOQ010000001.1"/>
</dbReference>
<accession>A0ABW5WQH3</accession>
<evidence type="ECO:0000313" key="2">
    <source>
        <dbReference type="EMBL" id="MFD2829025.1"/>
    </source>
</evidence>
<protein>
    <recommendedName>
        <fullName evidence="4">DUF4352 domain-containing protein</fullName>
    </recommendedName>
</protein>
<keyword evidence="3" id="KW-1185">Reference proteome</keyword>
<feature type="region of interest" description="Disordered" evidence="1">
    <location>
        <begin position="35"/>
        <end position="113"/>
    </location>
</feature>
<organism evidence="2 3">
    <name type="scientific">Corticicoccus populi</name>
    <dbReference type="NCBI Taxonomy" id="1812821"/>
    <lineage>
        <taxon>Bacteria</taxon>
        <taxon>Bacillati</taxon>
        <taxon>Bacillota</taxon>
        <taxon>Bacilli</taxon>
        <taxon>Bacillales</taxon>
        <taxon>Staphylococcaceae</taxon>
        <taxon>Corticicoccus</taxon>
    </lineage>
</organism>
<feature type="compositionally biased region" description="Low complexity" evidence="1">
    <location>
        <begin position="99"/>
        <end position="110"/>
    </location>
</feature>
<evidence type="ECO:0008006" key="4">
    <source>
        <dbReference type="Google" id="ProtNLM"/>
    </source>
</evidence>
<gene>
    <name evidence="2" type="ORF">ACFSX4_01005</name>
</gene>
<name>A0ABW5WQH3_9STAP</name>
<proteinExistence type="predicted"/>
<dbReference type="Proteomes" id="UP001597519">
    <property type="component" value="Unassembled WGS sequence"/>
</dbReference>
<reference evidence="3" key="1">
    <citation type="journal article" date="2019" name="Int. J. Syst. Evol. Microbiol.">
        <title>The Global Catalogue of Microorganisms (GCM) 10K type strain sequencing project: providing services to taxonomists for standard genome sequencing and annotation.</title>
        <authorList>
            <consortium name="The Broad Institute Genomics Platform"/>
            <consortium name="The Broad Institute Genome Sequencing Center for Infectious Disease"/>
            <person name="Wu L."/>
            <person name="Ma J."/>
        </authorList>
    </citation>
    <scope>NUCLEOTIDE SEQUENCE [LARGE SCALE GENOMIC DNA]</scope>
    <source>
        <strain evidence="3">KCTC 33575</strain>
    </source>
</reference>
<feature type="compositionally biased region" description="Acidic residues" evidence="1">
    <location>
        <begin position="35"/>
        <end position="98"/>
    </location>
</feature>